<keyword evidence="2" id="KW-0698">rRNA processing</keyword>
<evidence type="ECO:0000256" key="5">
    <source>
        <dbReference type="ARBA" id="ARBA00022835"/>
    </source>
</evidence>
<dbReference type="InterPro" id="IPR012588">
    <property type="entry name" value="Exosome-assoc_fac_Rrp6_N"/>
</dbReference>
<dbReference type="Gene3D" id="3.30.420.10">
    <property type="entry name" value="Ribonuclease H-like superfamily/Ribonuclease H"/>
    <property type="match status" value="1"/>
</dbReference>
<dbReference type="GO" id="GO:0000176">
    <property type="term" value="C:nuclear exosome (RNase complex)"/>
    <property type="evidence" value="ECO:0007669"/>
    <property type="project" value="InterPro"/>
</dbReference>
<keyword evidence="6" id="KW-0269">Exonuclease</keyword>
<dbReference type="EMBL" id="JABFUD020000006">
    <property type="protein sequence ID" value="KAI5078454.1"/>
    <property type="molecule type" value="Genomic_DNA"/>
</dbReference>
<evidence type="ECO:0000256" key="8">
    <source>
        <dbReference type="ARBA" id="ARBA00043957"/>
    </source>
</evidence>
<dbReference type="Pfam" id="PF01612">
    <property type="entry name" value="DNA_pol_A_exo1"/>
    <property type="match status" value="1"/>
</dbReference>
<dbReference type="Pfam" id="PF00570">
    <property type="entry name" value="HRDC"/>
    <property type="match status" value="1"/>
</dbReference>
<evidence type="ECO:0000256" key="1">
    <source>
        <dbReference type="ARBA" id="ARBA00004123"/>
    </source>
</evidence>
<evidence type="ECO:0000313" key="11">
    <source>
        <dbReference type="EMBL" id="KAI5078454.1"/>
    </source>
</evidence>
<feature type="domain" description="HRDC" evidence="10">
    <location>
        <begin position="424"/>
        <end position="504"/>
    </location>
</feature>
<dbReference type="GO" id="GO:0000467">
    <property type="term" value="P:exonucleolytic trimming to generate mature 3'-end of 5.8S rRNA from tricistronic rRNA transcript (SSU-rRNA, 5.8S rRNA, LSU-rRNA)"/>
    <property type="evidence" value="ECO:0007669"/>
    <property type="project" value="InterPro"/>
</dbReference>
<dbReference type="InterPro" id="IPR002562">
    <property type="entry name" value="3'-5'_exonuclease_dom"/>
</dbReference>
<dbReference type="SUPFAM" id="SSF53098">
    <property type="entry name" value="Ribonuclease H-like"/>
    <property type="match status" value="1"/>
</dbReference>
<name>A0A9D4V2N6_ADICA</name>
<dbReference type="SUPFAM" id="SSF47819">
    <property type="entry name" value="HRDC-like"/>
    <property type="match status" value="1"/>
</dbReference>
<dbReference type="CDD" id="cd06147">
    <property type="entry name" value="Rrp6p_like_exo"/>
    <property type="match status" value="1"/>
</dbReference>
<dbReference type="GO" id="GO:0071035">
    <property type="term" value="P:nuclear polyadenylation-dependent rRNA catabolic process"/>
    <property type="evidence" value="ECO:0007669"/>
    <property type="project" value="TreeGrafter"/>
</dbReference>
<dbReference type="InterPro" id="IPR044876">
    <property type="entry name" value="HRDC_dom_sf"/>
</dbReference>
<dbReference type="InterPro" id="IPR036397">
    <property type="entry name" value="RNaseH_sf"/>
</dbReference>
<dbReference type="GO" id="GO:0071039">
    <property type="term" value="P:nuclear polyadenylation-dependent CUT catabolic process"/>
    <property type="evidence" value="ECO:0007669"/>
    <property type="project" value="TreeGrafter"/>
</dbReference>
<dbReference type="GO" id="GO:0000175">
    <property type="term" value="F:3'-5'-RNA exonuclease activity"/>
    <property type="evidence" value="ECO:0007669"/>
    <property type="project" value="InterPro"/>
</dbReference>
<reference evidence="11" key="1">
    <citation type="submission" date="2021-01" db="EMBL/GenBank/DDBJ databases">
        <title>Adiantum capillus-veneris genome.</title>
        <authorList>
            <person name="Fang Y."/>
            <person name="Liao Q."/>
        </authorList>
    </citation>
    <scope>NUCLEOTIDE SEQUENCE</scope>
    <source>
        <strain evidence="11">H3</strain>
        <tissue evidence="11">Leaf</tissue>
    </source>
</reference>
<evidence type="ECO:0000259" key="10">
    <source>
        <dbReference type="PROSITE" id="PS50967"/>
    </source>
</evidence>
<evidence type="ECO:0000256" key="3">
    <source>
        <dbReference type="ARBA" id="ARBA00022722"/>
    </source>
</evidence>
<dbReference type="PANTHER" id="PTHR12124">
    <property type="entry name" value="POLYMYOSITIS/SCLERODERMA AUTOANTIGEN-RELATED"/>
    <property type="match status" value="1"/>
</dbReference>
<keyword evidence="3" id="KW-0540">Nuclease</keyword>
<dbReference type="GO" id="GO:0071038">
    <property type="term" value="P:TRAMP-dependent tRNA surveillance pathway"/>
    <property type="evidence" value="ECO:0007669"/>
    <property type="project" value="TreeGrafter"/>
</dbReference>
<dbReference type="FunFam" id="1.10.150.80:FF:000001">
    <property type="entry name" value="Putative exosome component 10"/>
    <property type="match status" value="1"/>
</dbReference>
<evidence type="ECO:0000256" key="2">
    <source>
        <dbReference type="ARBA" id="ARBA00022552"/>
    </source>
</evidence>
<dbReference type="InterPro" id="IPR010997">
    <property type="entry name" value="HRDC-like_sf"/>
</dbReference>
<evidence type="ECO:0000256" key="6">
    <source>
        <dbReference type="ARBA" id="ARBA00022839"/>
    </source>
</evidence>
<evidence type="ECO:0000256" key="4">
    <source>
        <dbReference type="ARBA" id="ARBA00022801"/>
    </source>
</evidence>
<dbReference type="GO" id="GO:0071044">
    <property type="term" value="P:histone mRNA catabolic process"/>
    <property type="evidence" value="ECO:0007669"/>
    <property type="project" value="TreeGrafter"/>
</dbReference>
<comment type="subcellular location">
    <subcellularLocation>
        <location evidence="1">Nucleus</location>
    </subcellularLocation>
</comment>
<evidence type="ECO:0000313" key="12">
    <source>
        <dbReference type="Proteomes" id="UP000886520"/>
    </source>
</evidence>
<dbReference type="Gene3D" id="1.10.150.80">
    <property type="entry name" value="HRDC domain"/>
    <property type="match status" value="1"/>
</dbReference>
<dbReference type="PANTHER" id="PTHR12124:SF47">
    <property type="entry name" value="EXOSOME COMPONENT 10"/>
    <property type="match status" value="1"/>
</dbReference>
<dbReference type="SMART" id="SM00341">
    <property type="entry name" value="HRDC"/>
    <property type="match status" value="1"/>
</dbReference>
<keyword evidence="4" id="KW-0378">Hydrolase</keyword>
<dbReference type="GO" id="GO:0005730">
    <property type="term" value="C:nucleolus"/>
    <property type="evidence" value="ECO:0007669"/>
    <property type="project" value="TreeGrafter"/>
</dbReference>
<evidence type="ECO:0000256" key="9">
    <source>
        <dbReference type="SAM" id="MobiDB-lite"/>
    </source>
</evidence>
<dbReference type="GO" id="GO:0071036">
    <property type="term" value="P:nuclear polyadenylation-dependent snoRNA catabolic process"/>
    <property type="evidence" value="ECO:0007669"/>
    <property type="project" value="TreeGrafter"/>
</dbReference>
<dbReference type="GO" id="GO:0071051">
    <property type="term" value="P:poly(A)-dependent snoRNA 3'-end processing"/>
    <property type="evidence" value="ECO:0007669"/>
    <property type="project" value="TreeGrafter"/>
</dbReference>
<dbReference type="PROSITE" id="PS50967">
    <property type="entry name" value="HRDC"/>
    <property type="match status" value="1"/>
</dbReference>
<dbReference type="AlphaFoldDB" id="A0A9D4V2N6"/>
<dbReference type="GO" id="GO:0071037">
    <property type="term" value="P:nuclear polyadenylation-dependent snRNA catabolic process"/>
    <property type="evidence" value="ECO:0007669"/>
    <property type="project" value="TreeGrafter"/>
</dbReference>
<accession>A0A9D4V2N6</accession>
<keyword evidence="5" id="KW-0271">Exosome</keyword>
<dbReference type="Pfam" id="PF08066">
    <property type="entry name" value="PMC2NT"/>
    <property type="match status" value="1"/>
</dbReference>
<dbReference type="OrthoDB" id="2250022at2759"/>
<dbReference type="InterPro" id="IPR045092">
    <property type="entry name" value="Rrp6-like"/>
</dbReference>
<keyword evidence="7" id="KW-0539">Nucleus</keyword>
<dbReference type="GO" id="GO:0003727">
    <property type="term" value="F:single-stranded RNA binding"/>
    <property type="evidence" value="ECO:0007669"/>
    <property type="project" value="TreeGrafter"/>
</dbReference>
<gene>
    <name evidence="11" type="ORF">GOP47_0006125</name>
</gene>
<dbReference type="InterPro" id="IPR049559">
    <property type="entry name" value="Rrp6p-like_exo"/>
</dbReference>
<comment type="caution">
    <text evidence="11">The sequence shown here is derived from an EMBL/GenBank/DDBJ whole genome shotgun (WGS) entry which is preliminary data.</text>
</comment>
<feature type="region of interest" description="Disordered" evidence="9">
    <location>
        <begin position="956"/>
        <end position="978"/>
    </location>
</feature>
<dbReference type="GO" id="GO:0071040">
    <property type="term" value="P:nuclear polyadenylation-dependent antisense transcript catabolic process"/>
    <property type="evidence" value="ECO:0007669"/>
    <property type="project" value="TreeGrafter"/>
</dbReference>
<feature type="compositionally biased region" description="Basic and acidic residues" evidence="9">
    <location>
        <begin position="933"/>
        <end position="942"/>
    </location>
</feature>
<evidence type="ECO:0000256" key="7">
    <source>
        <dbReference type="ARBA" id="ARBA00023242"/>
    </source>
</evidence>
<sequence>MADHVNLAGGEEEEVKVRLVAETTQLVESAERLERASRLLPTHEDFHFYSNFPEFREPVQGIESRVNEILSQLSSLRTLSRAPVLPTDVDEYSDWLVSMQDELLEQRRRDLLMKETKPLPEVGGKAVTMQPEKCPVPFHVWSIPRPQDKFDVPVDNSNTPFRHPRQNNQPEVSIHPLQEELQNMTFEDVPIGVIEPKQPASLEQTPFTFVNSPSLLEDTAAKLALEREIAVDLEHHQFRSFQGLTCLMQISTRSEDFIIDTLELRSIIGRYLYDIFSSSTIQKVMHGATLDVMWLQRDFGIYVCNLFDTGQAARVLELESFGLAHLLTRFCGFTPDKRYQMADWRLRPLPVEMIKYAREDTHYLLYIADLLKQKLLSLQSENQQVPLLEVFKRSRDLCLKLYEKEITTETSYLQVYGLEERKFNSQQLAVLSGLYLWRDQIARIEDESTGYVLPNHLLLKLAEEMPDDVKQLRTMLNGRHTIVARNSAMIVNVIKKMKSSQRPITEGRPSLEVVANKPRPIFEEVAFFEDSPGTSVAEEERNNLLSPEKGSYVIAENPELQGDQDSFLGQVLNGISGDSIADATTKAAKGLVDVANVVVNRASKSLLFGMQEVTDKDLDRLAPKSMNRTDVSAGGEKFLKDVPASGVIIKRASGSSLFMKAKKVNRVVQEVQDTPMSVGIEEPLKVACTDRQKASTHGREVDDLASMLGNRTTLQLEVGGSTHSDDFEQAEAKSRAEKIRASFALPFHSFSGGDSLAQRHTKVAAAEQVFDQDKETESKLEETEDVIFLEGDTSEEAEKTTYIVNKGISIGSDGVRHRLWWPDSLGSAEAPSLDTREEGPCDVINSSSLQMELPVPLSQKYRQQRPGMYYKLQSSQVSTTNASDVGQEERQSYKHTSVTPFDYAAAKKNMGLSRGHSGAVEQVEGSSPARFNEGSRRESTERIFDPKRSIKEFKAEGITPGKRRQVFPQSGNRTGVFK</sequence>
<organism evidence="11 12">
    <name type="scientific">Adiantum capillus-veneris</name>
    <name type="common">Maidenhair fern</name>
    <dbReference type="NCBI Taxonomy" id="13818"/>
    <lineage>
        <taxon>Eukaryota</taxon>
        <taxon>Viridiplantae</taxon>
        <taxon>Streptophyta</taxon>
        <taxon>Embryophyta</taxon>
        <taxon>Tracheophyta</taxon>
        <taxon>Polypodiopsida</taxon>
        <taxon>Polypodiidae</taxon>
        <taxon>Polypodiales</taxon>
        <taxon>Pteridineae</taxon>
        <taxon>Pteridaceae</taxon>
        <taxon>Vittarioideae</taxon>
        <taxon>Adiantum</taxon>
    </lineage>
</organism>
<dbReference type="InterPro" id="IPR012337">
    <property type="entry name" value="RNaseH-like_sf"/>
</dbReference>
<proteinExistence type="inferred from homology"/>
<feature type="compositionally biased region" description="Polar residues" evidence="9">
    <location>
        <begin position="967"/>
        <end position="978"/>
    </location>
</feature>
<dbReference type="InterPro" id="IPR002121">
    <property type="entry name" value="HRDC_dom"/>
</dbReference>
<dbReference type="GO" id="GO:0000166">
    <property type="term" value="F:nucleotide binding"/>
    <property type="evidence" value="ECO:0007669"/>
    <property type="project" value="InterPro"/>
</dbReference>
<dbReference type="SMART" id="SM00474">
    <property type="entry name" value="35EXOc"/>
    <property type="match status" value="1"/>
</dbReference>
<dbReference type="Proteomes" id="UP000886520">
    <property type="component" value="Chromosome 6"/>
</dbReference>
<protein>
    <recommendedName>
        <fullName evidence="10">HRDC domain-containing protein</fullName>
    </recommendedName>
</protein>
<keyword evidence="12" id="KW-1185">Reference proteome</keyword>
<feature type="region of interest" description="Disordered" evidence="9">
    <location>
        <begin position="918"/>
        <end position="942"/>
    </location>
</feature>
<comment type="similarity">
    <text evidence="8">Belongs to the exosome component 10/RRP6 family.</text>
</comment>